<keyword evidence="3" id="KW-0862">Zinc</keyword>
<dbReference type="EMBL" id="FQXV01000001">
    <property type="protein sequence ID" value="SHH65526.1"/>
    <property type="molecule type" value="Genomic_DNA"/>
</dbReference>
<protein>
    <submittedName>
        <fullName evidence="3">Putative zinc-finger</fullName>
    </submittedName>
</protein>
<reference evidence="3 4" key="1">
    <citation type="submission" date="2016-11" db="EMBL/GenBank/DDBJ databases">
        <authorList>
            <person name="Jaros S."/>
            <person name="Januszkiewicz K."/>
            <person name="Wedrychowicz H."/>
        </authorList>
    </citation>
    <scope>NUCLEOTIDE SEQUENCE [LARGE SCALE GENOMIC DNA]</scope>
    <source>
        <strain evidence="3 4">DSM 10068</strain>
    </source>
</reference>
<evidence type="ECO:0000256" key="1">
    <source>
        <dbReference type="SAM" id="Phobius"/>
    </source>
</evidence>
<keyword evidence="1" id="KW-1133">Transmembrane helix</keyword>
<keyword evidence="3" id="KW-0479">Metal-binding</keyword>
<dbReference type="InterPro" id="IPR027383">
    <property type="entry name" value="Znf_put"/>
</dbReference>
<accession>A0A1M5URG3</accession>
<dbReference type="AlphaFoldDB" id="A0A1M5URG3"/>
<name>A0A1M5URG3_9FIRM</name>
<keyword evidence="1" id="KW-0812">Transmembrane</keyword>
<dbReference type="Pfam" id="PF13490">
    <property type="entry name" value="zf-HC2"/>
    <property type="match status" value="1"/>
</dbReference>
<gene>
    <name evidence="3" type="ORF">SAMN02745823_00643</name>
</gene>
<dbReference type="Proteomes" id="UP000183995">
    <property type="component" value="Unassembled WGS sequence"/>
</dbReference>
<evidence type="ECO:0000313" key="3">
    <source>
        <dbReference type="EMBL" id="SHH65526.1"/>
    </source>
</evidence>
<evidence type="ECO:0000259" key="2">
    <source>
        <dbReference type="Pfam" id="PF13490"/>
    </source>
</evidence>
<dbReference type="STRING" id="1123282.SAMN02745823_00643"/>
<organism evidence="3 4">
    <name type="scientific">Sporobacter termitidis DSM 10068</name>
    <dbReference type="NCBI Taxonomy" id="1123282"/>
    <lineage>
        <taxon>Bacteria</taxon>
        <taxon>Bacillati</taxon>
        <taxon>Bacillota</taxon>
        <taxon>Clostridia</taxon>
        <taxon>Eubacteriales</taxon>
        <taxon>Oscillospiraceae</taxon>
        <taxon>Sporobacter</taxon>
    </lineage>
</organism>
<keyword evidence="1" id="KW-0472">Membrane</keyword>
<keyword evidence="3" id="KW-0863">Zinc-finger</keyword>
<proteinExistence type="predicted"/>
<dbReference type="GO" id="GO:0008270">
    <property type="term" value="F:zinc ion binding"/>
    <property type="evidence" value="ECO:0007669"/>
    <property type="project" value="UniProtKB-KW"/>
</dbReference>
<dbReference type="OrthoDB" id="6194834at2"/>
<sequence>MQCYIVKDLLPGYVDGLISAETEKDVNDHLRDCSDCRLIYEQMKAPMDQTPFKADVKEINFLKRIKSRTIRSISIGCIAIIIVFGILAWIFAIGTPASSSDIAVYTNPLSQAGVITLELTNGKALNVKAEFTYGENAGGSKVATGFILKPYAIQPSKFLFEADNYTTGFDYAEEPHAADFTVTIRCKDKDVVYSVTDEGLLIPQ</sequence>
<evidence type="ECO:0000313" key="4">
    <source>
        <dbReference type="Proteomes" id="UP000183995"/>
    </source>
</evidence>
<feature type="domain" description="Putative zinc-finger" evidence="2">
    <location>
        <begin position="3"/>
        <end position="37"/>
    </location>
</feature>
<feature type="transmembrane region" description="Helical" evidence="1">
    <location>
        <begin position="73"/>
        <end position="92"/>
    </location>
</feature>
<dbReference type="RefSeq" id="WP_073076164.1">
    <property type="nucleotide sequence ID" value="NZ_FQXV01000001.1"/>
</dbReference>
<keyword evidence="4" id="KW-1185">Reference proteome</keyword>